<proteinExistence type="inferred from homology"/>
<evidence type="ECO:0000259" key="5">
    <source>
        <dbReference type="PROSITE" id="PS50931"/>
    </source>
</evidence>
<dbReference type="SUPFAM" id="SSF46785">
    <property type="entry name" value="Winged helix' DNA-binding domain"/>
    <property type="match status" value="1"/>
</dbReference>
<dbReference type="KEGG" id="vck:PG915_16325"/>
<sequence>MVDLNLLKTFSAIYKTGSVRGASEIMHITSSAVSHALSKLRNEYNNPLFVREGRGLKPTTYAVELYKEVSPHLTALEGTKKIFETFYPETSDRTFFIAGDSDLDLWYFQKLLKISKRAAPNVNIVKYRSENREEIFNNALSMRKADVLISFVNSENRSFVVEQVATDKMVAIANKDHPRVNGHLTLQTFLNEEHVGWSRPDIDRNTFEELIQDKVPNVNVTYGSTAAMNLIFMVSESDWLSVIPEYLYDKTKELNLVQRFDLPFNCDLLPLYLINHNATERDMGVQWLKGVIRESFA</sequence>
<dbReference type="GO" id="GO:0003700">
    <property type="term" value="F:DNA-binding transcription factor activity"/>
    <property type="evidence" value="ECO:0007669"/>
    <property type="project" value="InterPro"/>
</dbReference>
<dbReference type="EMBL" id="CP115921">
    <property type="protein sequence ID" value="XCD18344.1"/>
    <property type="molecule type" value="Genomic_DNA"/>
</dbReference>
<dbReference type="PANTHER" id="PTHR30118:SF6">
    <property type="entry name" value="HTH-TYPE TRANSCRIPTIONAL REGULATOR LEUO"/>
    <property type="match status" value="1"/>
</dbReference>
<dbReference type="InterPro" id="IPR005119">
    <property type="entry name" value="LysR_subst-bd"/>
</dbReference>
<evidence type="ECO:0000256" key="2">
    <source>
        <dbReference type="ARBA" id="ARBA00023015"/>
    </source>
</evidence>
<keyword evidence="4" id="KW-0804">Transcription</keyword>
<accession>A0AAU8BPL9</accession>
<dbReference type="Gene3D" id="3.40.190.10">
    <property type="entry name" value="Periplasmic binding protein-like II"/>
    <property type="match status" value="2"/>
</dbReference>
<dbReference type="GO" id="GO:0003677">
    <property type="term" value="F:DNA binding"/>
    <property type="evidence" value="ECO:0007669"/>
    <property type="project" value="UniProtKB-KW"/>
</dbReference>
<evidence type="ECO:0000313" key="6">
    <source>
        <dbReference type="EMBL" id="XCD18344.1"/>
    </source>
</evidence>
<dbReference type="SUPFAM" id="SSF53850">
    <property type="entry name" value="Periplasmic binding protein-like II"/>
    <property type="match status" value="1"/>
</dbReference>
<name>A0AAU8BPL9_9VIBR</name>
<dbReference type="PANTHER" id="PTHR30118">
    <property type="entry name" value="HTH-TYPE TRANSCRIPTIONAL REGULATOR LEUO-RELATED"/>
    <property type="match status" value="1"/>
</dbReference>
<dbReference type="RefSeq" id="WP_353499489.1">
    <property type="nucleotide sequence ID" value="NZ_CP115921.1"/>
</dbReference>
<keyword evidence="3" id="KW-0238">DNA-binding</keyword>
<dbReference type="InterPro" id="IPR036390">
    <property type="entry name" value="WH_DNA-bd_sf"/>
</dbReference>
<dbReference type="PROSITE" id="PS50931">
    <property type="entry name" value="HTH_LYSR"/>
    <property type="match status" value="1"/>
</dbReference>
<gene>
    <name evidence="6" type="ORF">PG915_16325</name>
</gene>
<organism evidence="6">
    <name type="scientific">Vibrio chaetopteri</name>
    <dbReference type="NCBI Taxonomy" id="3016528"/>
    <lineage>
        <taxon>Bacteria</taxon>
        <taxon>Pseudomonadati</taxon>
        <taxon>Pseudomonadota</taxon>
        <taxon>Gammaproteobacteria</taxon>
        <taxon>Vibrionales</taxon>
        <taxon>Vibrionaceae</taxon>
        <taxon>Vibrio</taxon>
    </lineage>
</organism>
<dbReference type="InterPro" id="IPR000847">
    <property type="entry name" value="LysR_HTH_N"/>
</dbReference>
<dbReference type="Pfam" id="PF00126">
    <property type="entry name" value="HTH_1"/>
    <property type="match status" value="1"/>
</dbReference>
<keyword evidence="2" id="KW-0805">Transcription regulation</keyword>
<evidence type="ECO:0000256" key="1">
    <source>
        <dbReference type="ARBA" id="ARBA00009437"/>
    </source>
</evidence>
<dbReference type="AlphaFoldDB" id="A0AAU8BPL9"/>
<dbReference type="Gene3D" id="1.10.10.10">
    <property type="entry name" value="Winged helix-like DNA-binding domain superfamily/Winged helix DNA-binding domain"/>
    <property type="match status" value="1"/>
</dbReference>
<dbReference type="InterPro" id="IPR050389">
    <property type="entry name" value="LysR-type_TF"/>
</dbReference>
<dbReference type="InterPro" id="IPR036388">
    <property type="entry name" value="WH-like_DNA-bd_sf"/>
</dbReference>
<evidence type="ECO:0000256" key="4">
    <source>
        <dbReference type="ARBA" id="ARBA00023163"/>
    </source>
</evidence>
<comment type="similarity">
    <text evidence="1">Belongs to the LysR transcriptional regulatory family.</text>
</comment>
<evidence type="ECO:0000256" key="3">
    <source>
        <dbReference type="ARBA" id="ARBA00023125"/>
    </source>
</evidence>
<protein>
    <submittedName>
        <fullName evidence="6">LysR family transcriptional regulator</fullName>
    </submittedName>
</protein>
<reference evidence="6" key="1">
    <citation type="submission" date="2023-01" db="EMBL/GenBank/DDBJ databases">
        <title>Vibrio sp. CB1-14 genome sequencing.</title>
        <authorList>
            <person name="Otstavnykh N."/>
            <person name="Isaeva M."/>
            <person name="Meleshko D."/>
        </authorList>
    </citation>
    <scope>NUCLEOTIDE SEQUENCE</scope>
    <source>
        <strain evidence="6">CB1-14</strain>
    </source>
</reference>
<dbReference type="Pfam" id="PF03466">
    <property type="entry name" value="LysR_substrate"/>
    <property type="match status" value="1"/>
</dbReference>
<feature type="domain" description="HTH lysR-type" evidence="5">
    <location>
        <begin position="2"/>
        <end position="59"/>
    </location>
</feature>